<proteinExistence type="predicted"/>
<feature type="region of interest" description="Disordered" evidence="1">
    <location>
        <begin position="49"/>
        <end position="75"/>
    </location>
</feature>
<evidence type="ECO:0000313" key="2">
    <source>
        <dbReference type="EMBL" id="WEF30717.1"/>
    </source>
</evidence>
<evidence type="ECO:0000313" key="3">
    <source>
        <dbReference type="Proteomes" id="UP001216510"/>
    </source>
</evidence>
<sequence>MRAAYVEAAIRVNAMFGSDRAYWILIREKVPAPVIERILKGKNGAVRRKDRRYAAHGAGNRQPNRKRVPAEGRSDELTSQRIDVALVFQAILGTDAAAQYLRDAGVPVWITARVLGSAKRRPAPELVEA</sequence>
<evidence type="ECO:0000256" key="1">
    <source>
        <dbReference type="SAM" id="MobiDB-lite"/>
    </source>
</evidence>
<protein>
    <recommendedName>
        <fullName evidence="4">IS3 family transposase</fullName>
    </recommendedName>
</protein>
<reference evidence="2 3" key="1">
    <citation type="submission" date="2023-02" db="EMBL/GenBank/DDBJ databases">
        <title>Gemone sequence of Telluria chitinolytica ACM 3522T.</title>
        <authorList>
            <person name="Frediansyah A."/>
            <person name="Miess H."/>
            <person name="Gross H."/>
        </authorList>
    </citation>
    <scope>NUCLEOTIDE SEQUENCE [LARGE SCALE GENOMIC DNA]</scope>
    <source>
        <strain evidence="2 3">ACM 3522</strain>
    </source>
</reference>
<evidence type="ECO:0008006" key="4">
    <source>
        <dbReference type="Google" id="ProtNLM"/>
    </source>
</evidence>
<dbReference type="Proteomes" id="UP001216510">
    <property type="component" value="Chromosome"/>
</dbReference>
<gene>
    <name evidence="2" type="ORF">PX653_14660</name>
</gene>
<dbReference type="RefSeq" id="WP_277413513.1">
    <property type="nucleotide sequence ID" value="NZ_CP119083.1"/>
</dbReference>
<dbReference type="EMBL" id="CP119083">
    <property type="protein sequence ID" value="WEF30717.1"/>
    <property type="molecule type" value="Genomic_DNA"/>
</dbReference>
<keyword evidence="3" id="KW-1185">Reference proteome</keyword>
<name>A0ABY8B441_9BURK</name>
<organism evidence="2 3">
    <name type="scientific">Pseudoduganella chitinolytica</name>
    <dbReference type="NCBI Taxonomy" id="34070"/>
    <lineage>
        <taxon>Bacteria</taxon>
        <taxon>Pseudomonadati</taxon>
        <taxon>Pseudomonadota</taxon>
        <taxon>Betaproteobacteria</taxon>
        <taxon>Burkholderiales</taxon>
        <taxon>Oxalobacteraceae</taxon>
        <taxon>Telluria group</taxon>
        <taxon>Pseudoduganella</taxon>
    </lineage>
</organism>
<accession>A0ABY8B441</accession>